<protein>
    <recommendedName>
        <fullName evidence="3">Thiazolylpeptide-type bacteriocin</fullName>
    </recommendedName>
</protein>
<dbReference type="Proteomes" id="UP000642748">
    <property type="component" value="Unassembled WGS sequence"/>
</dbReference>
<evidence type="ECO:0000313" key="2">
    <source>
        <dbReference type="Proteomes" id="UP000642748"/>
    </source>
</evidence>
<dbReference type="EMBL" id="BONZ01000113">
    <property type="protein sequence ID" value="GIH21020.1"/>
    <property type="molecule type" value="Genomic_DNA"/>
</dbReference>
<dbReference type="RefSeq" id="WP_203924430.1">
    <property type="nucleotide sequence ID" value="NZ_BONZ01000113.1"/>
</dbReference>
<sequence>MDNNLDLIDLDDLEITEVDVTTLRDTVALPETAASCGGSVTSQGSCSKSN</sequence>
<dbReference type="AlphaFoldDB" id="A0A8J3R465"/>
<dbReference type="Pfam" id="PF19409">
    <property type="entry name" value="Thiopep_pre"/>
    <property type="match status" value="1"/>
</dbReference>
<evidence type="ECO:0008006" key="3">
    <source>
        <dbReference type="Google" id="ProtNLM"/>
    </source>
</evidence>
<comment type="caution">
    <text evidence="1">The sequence shown here is derived from an EMBL/GenBank/DDBJ whole genome shotgun (WGS) entry which is preliminary data.</text>
</comment>
<gene>
    <name evidence="1" type="ORF">Raf01_91920</name>
</gene>
<evidence type="ECO:0000313" key="1">
    <source>
        <dbReference type="EMBL" id="GIH21020.1"/>
    </source>
</evidence>
<dbReference type="NCBIfam" id="NF033400">
    <property type="entry name" value="thiazolyl_B"/>
    <property type="match status" value="1"/>
</dbReference>
<accession>A0A8J3R465</accession>
<name>A0A8J3R465_9ACTN</name>
<reference evidence="1" key="1">
    <citation type="submission" date="2021-01" db="EMBL/GenBank/DDBJ databases">
        <title>Whole genome shotgun sequence of Rugosimonospora africana NBRC 104875.</title>
        <authorList>
            <person name="Komaki H."/>
            <person name="Tamura T."/>
        </authorList>
    </citation>
    <scope>NUCLEOTIDE SEQUENCE</scope>
    <source>
        <strain evidence="1">NBRC 104875</strain>
    </source>
</reference>
<organism evidence="1 2">
    <name type="scientific">Rugosimonospora africana</name>
    <dbReference type="NCBI Taxonomy" id="556532"/>
    <lineage>
        <taxon>Bacteria</taxon>
        <taxon>Bacillati</taxon>
        <taxon>Actinomycetota</taxon>
        <taxon>Actinomycetes</taxon>
        <taxon>Micromonosporales</taxon>
        <taxon>Micromonosporaceae</taxon>
        <taxon>Rugosimonospora</taxon>
    </lineage>
</organism>
<keyword evidence="2" id="KW-1185">Reference proteome</keyword>
<proteinExistence type="predicted"/>